<keyword evidence="4" id="KW-1185">Reference proteome</keyword>
<dbReference type="EMBL" id="LVHF01000029">
    <property type="protein sequence ID" value="OAN13326.1"/>
    <property type="molecule type" value="Genomic_DNA"/>
</dbReference>
<keyword evidence="2" id="KW-0812">Transmembrane</keyword>
<dbReference type="RefSeq" id="WP_068333811.1">
    <property type="nucleotide sequence ID" value="NZ_LVHF01000029.1"/>
</dbReference>
<dbReference type="Proteomes" id="UP000078503">
    <property type="component" value="Unassembled WGS sequence"/>
</dbReference>
<keyword evidence="2" id="KW-1133">Transmembrane helix</keyword>
<feature type="transmembrane region" description="Helical" evidence="2">
    <location>
        <begin position="70"/>
        <end position="94"/>
    </location>
</feature>
<proteinExistence type="predicted"/>
<evidence type="ECO:0000256" key="2">
    <source>
        <dbReference type="SAM" id="Phobius"/>
    </source>
</evidence>
<keyword evidence="1" id="KW-0175">Coiled coil</keyword>
<feature type="transmembrane region" description="Helical" evidence="2">
    <location>
        <begin position="21"/>
        <end position="41"/>
    </location>
</feature>
<protein>
    <submittedName>
        <fullName evidence="3">Uncharacterized protein</fullName>
    </submittedName>
</protein>
<dbReference type="AlphaFoldDB" id="A0A178K8E4"/>
<sequence>MVKETINSLKGVLYERISSPLWGTYFISFVVYNWSAILILASDPKPMAEKVELIKTTYVYTDGNFNIGVVLYPLMMSVFLLLAIPFLQTLHYIYSEYMKTQGKVRRDKFEEKTRLTVEQSNELRQRIFNIQTSSREMTSFQDQEINSLKETISSLKSQLESSEQDEEMGLLVEQLQKVQSEKAELSAKVAKVELELANNRAYIKTDAVDIEYAFARIIGNEIGARGTEHDADIFRGGDISHISDALDSAIASIELRLNSIHFLPSDHESGGIAAQLGVAIMQLKRTSKSMKELTVYEPNDYHWGIVANLMTVINTLLEFAERNKTNKLFKSDSQRVAF</sequence>
<dbReference type="OrthoDB" id="8914075at2"/>
<reference evidence="3 4" key="1">
    <citation type="submission" date="2016-03" db="EMBL/GenBank/DDBJ databases">
        <title>Photobacterium proteolyticum sp. nov. a protease producing bacterium isolated from ocean sediments of Laizhou Bay.</title>
        <authorList>
            <person name="Li Y."/>
        </authorList>
    </citation>
    <scope>NUCLEOTIDE SEQUENCE [LARGE SCALE GENOMIC DNA]</scope>
    <source>
        <strain evidence="3 4">R-40508</strain>
    </source>
</reference>
<organism evidence="3 4">
    <name type="scientific">Photobacterium jeanii</name>
    <dbReference type="NCBI Taxonomy" id="858640"/>
    <lineage>
        <taxon>Bacteria</taxon>
        <taxon>Pseudomonadati</taxon>
        <taxon>Pseudomonadota</taxon>
        <taxon>Gammaproteobacteria</taxon>
        <taxon>Vibrionales</taxon>
        <taxon>Vibrionaceae</taxon>
        <taxon>Photobacterium</taxon>
    </lineage>
</organism>
<evidence type="ECO:0000313" key="3">
    <source>
        <dbReference type="EMBL" id="OAN13326.1"/>
    </source>
</evidence>
<dbReference type="STRING" id="858640.A3K86_16880"/>
<name>A0A178K8E4_9GAMM</name>
<comment type="caution">
    <text evidence="3">The sequence shown here is derived from an EMBL/GenBank/DDBJ whole genome shotgun (WGS) entry which is preliminary data.</text>
</comment>
<accession>A0A178K8E4</accession>
<gene>
    <name evidence="3" type="ORF">A3K86_16880</name>
</gene>
<feature type="coiled-coil region" evidence="1">
    <location>
        <begin position="145"/>
        <end position="195"/>
    </location>
</feature>
<evidence type="ECO:0000313" key="4">
    <source>
        <dbReference type="Proteomes" id="UP000078503"/>
    </source>
</evidence>
<keyword evidence="2" id="KW-0472">Membrane</keyword>
<evidence type="ECO:0000256" key="1">
    <source>
        <dbReference type="SAM" id="Coils"/>
    </source>
</evidence>